<dbReference type="PANTHER" id="PTHR47505:SF1">
    <property type="entry name" value="DNA UTILIZATION PROTEIN YHGH"/>
    <property type="match status" value="1"/>
</dbReference>
<reference evidence="3 4" key="1">
    <citation type="submission" date="2018-07" db="EMBL/GenBank/DDBJ databases">
        <title>Leeuwenhoekiella genomics.</title>
        <authorList>
            <person name="Tahon G."/>
            <person name="Willems A."/>
        </authorList>
    </citation>
    <scope>NUCLEOTIDE SEQUENCE [LARGE SCALE GENOMIC DNA]</scope>
    <source>
        <strain evidence="3 4">LMG 22550</strain>
    </source>
</reference>
<feature type="domain" description="Phosphoribosyltransferase" evidence="2">
    <location>
        <begin position="159"/>
        <end position="203"/>
    </location>
</feature>
<organism evidence="3 4">
    <name type="scientific">Leeuwenhoekiella aequorea</name>
    <dbReference type="NCBI Taxonomy" id="283736"/>
    <lineage>
        <taxon>Bacteria</taxon>
        <taxon>Pseudomonadati</taxon>
        <taxon>Bacteroidota</taxon>
        <taxon>Flavobacteriia</taxon>
        <taxon>Flavobacteriales</taxon>
        <taxon>Flavobacteriaceae</taxon>
        <taxon>Leeuwenhoekiella</taxon>
    </lineage>
</organism>
<dbReference type="CDD" id="cd06223">
    <property type="entry name" value="PRTases_typeI"/>
    <property type="match status" value="1"/>
</dbReference>
<comment type="caution">
    <text evidence="3">The sequence shown here is derived from an EMBL/GenBank/DDBJ whole genome shotgun (WGS) entry which is preliminary data.</text>
</comment>
<protein>
    <submittedName>
        <fullName evidence="3">ComF family protein</fullName>
    </submittedName>
</protein>
<dbReference type="Pfam" id="PF00156">
    <property type="entry name" value="Pribosyltran"/>
    <property type="match status" value="1"/>
</dbReference>
<dbReference type="Proteomes" id="UP000289238">
    <property type="component" value="Unassembled WGS sequence"/>
</dbReference>
<evidence type="ECO:0000256" key="1">
    <source>
        <dbReference type="ARBA" id="ARBA00008007"/>
    </source>
</evidence>
<dbReference type="EMBL" id="QOVM01000001">
    <property type="protein sequence ID" value="RXG24445.1"/>
    <property type="molecule type" value="Genomic_DNA"/>
</dbReference>
<dbReference type="PANTHER" id="PTHR47505">
    <property type="entry name" value="DNA UTILIZATION PROTEIN YHGH"/>
    <property type="match status" value="1"/>
</dbReference>
<evidence type="ECO:0000313" key="3">
    <source>
        <dbReference type="EMBL" id="RXG24445.1"/>
    </source>
</evidence>
<name>A0A4Q0PCH4_9FLAO</name>
<keyword evidence="4" id="KW-1185">Reference proteome</keyword>
<dbReference type="InterPro" id="IPR000836">
    <property type="entry name" value="PRTase_dom"/>
</dbReference>
<dbReference type="InterPro" id="IPR051910">
    <property type="entry name" value="ComF/GntX_DNA_util-trans"/>
</dbReference>
<dbReference type="InterPro" id="IPR029057">
    <property type="entry name" value="PRTase-like"/>
</dbReference>
<dbReference type="AlphaFoldDB" id="A0A4Q0PCH4"/>
<gene>
    <name evidence="3" type="ORF">DSM00_233</name>
</gene>
<evidence type="ECO:0000259" key="2">
    <source>
        <dbReference type="Pfam" id="PF00156"/>
    </source>
</evidence>
<accession>A0A4Q0PCH4</accession>
<evidence type="ECO:0000313" key="4">
    <source>
        <dbReference type="Proteomes" id="UP000289238"/>
    </source>
</evidence>
<proteinExistence type="inferred from homology"/>
<comment type="similarity">
    <text evidence="1">Belongs to the ComF/GntX family.</text>
</comment>
<dbReference type="RefSeq" id="WP_164916275.1">
    <property type="nucleotide sequence ID" value="NZ_QOVM01000001.1"/>
</dbReference>
<dbReference type="SUPFAM" id="SSF53271">
    <property type="entry name" value="PRTase-like"/>
    <property type="match status" value="1"/>
</dbReference>
<dbReference type="Gene3D" id="3.40.50.2020">
    <property type="match status" value="1"/>
</dbReference>
<sequence>MSLLKLFYPDQCNACDNLLSSGENLICTTCRHALPLAHFHTTTYNPIIKLLYGRTSLELAIALFYFDKKTRVQQLIHNLKYRGQKKLSAYFGIWLAEQIIDIEAYKNIDCVIPVPLHKKRLKSRGYNQVEGFGKAIANALNKPYIDDVLYRTKATNTQVFLNRRFRSTEVIESFSLRNEEELKGKHILLVDDLITTGGTVEGCFLALQKATDIKLSVAVMAIAV</sequence>